<reference evidence="3 4" key="1">
    <citation type="journal article" date="2007" name="Nature">
        <title>Evolution of genes and genomes on the Drosophila phylogeny.</title>
        <authorList>
            <consortium name="Drosophila 12 Genomes Consortium"/>
            <person name="Clark A.G."/>
            <person name="Eisen M.B."/>
            <person name="Smith D.R."/>
            <person name="Bergman C.M."/>
            <person name="Oliver B."/>
            <person name="Markow T.A."/>
            <person name="Kaufman T.C."/>
            <person name="Kellis M."/>
            <person name="Gelbart W."/>
            <person name="Iyer V.N."/>
            <person name="Pollard D.A."/>
            <person name="Sackton T.B."/>
            <person name="Larracuente A.M."/>
            <person name="Singh N.D."/>
            <person name="Abad J.P."/>
            <person name="Abt D.N."/>
            <person name="Adryan B."/>
            <person name="Aguade M."/>
            <person name="Akashi H."/>
            <person name="Anderson W.W."/>
            <person name="Aquadro C.F."/>
            <person name="Ardell D.H."/>
            <person name="Arguello R."/>
            <person name="Artieri C.G."/>
            <person name="Barbash D.A."/>
            <person name="Barker D."/>
            <person name="Barsanti P."/>
            <person name="Batterham P."/>
            <person name="Batzoglou S."/>
            <person name="Begun D."/>
            <person name="Bhutkar A."/>
            <person name="Blanco E."/>
            <person name="Bosak S.A."/>
            <person name="Bradley R.K."/>
            <person name="Brand A.D."/>
            <person name="Brent M.R."/>
            <person name="Brooks A.N."/>
            <person name="Brown R.H."/>
            <person name="Butlin R.K."/>
            <person name="Caggese C."/>
            <person name="Calvi B.R."/>
            <person name="Bernardo de Carvalho A."/>
            <person name="Caspi A."/>
            <person name="Castrezana S."/>
            <person name="Celniker S.E."/>
            <person name="Chang J.L."/>
            <person name="Chapple C."/>
            <person name="Chatterji S."/>
            <person name="Chinwalla A."/>
            <person name="Civetta A."/>
            <person name="Clifton S.W."/>
            <person name="Comeron J.M."/>
            <person name="Costello J.C."/>
            <person name="Coyne J.A."/>
            <person name="Daub J."/>
            <person name="David R.G."/>
            <person name="Delcher A.L."/>
            <person name="Delehaunty K."/>
            <person name="Do C.B."/>
            <person name="Ebling H."/>
            <person name="Edwards K."/>
            <person name="Eickbush T."/>
            <person name="Evans J.D."/>
            <person name="Filipski A."/>
            <person name="Findeiss S."/>
            <person name="Freyhult E."/>
            <person name="Fulton L."/>
            <person name="Fulton R."/>
            <person name="Garcia A.C."/>
            <person name="Gardiner A."/>
            <person name="Garfield D.A."/>
            <person name="Garvin B.E."/>
            <person name="Gibson G."/>
            <person name="Gilbert D."/>
            <person name="Gnerre S."/>
            <person name="Godfrey J."/>
            <person name="Good R."/>
            <person name="Gotea V."/>
            <person name="Gravely B."/>
            <person name="Greenberg A.J."/>
            <person name="Griffiths-Jones S."/>
            <person name="Gross S."/>
            <person name="Guigo R."/>
            <person name="Gustafson E.A."/>
            <person name="Haerty W."/>
            <person name="Hahn M.W."/>
            <person name="Halligan D.L."/>
            <person name="Halpern A.L."/>
            <person name="Halter G.M."/>
            <person name="Han M.V."/>
            <person name="Heger A."/>
            <person name="Hillier L."/>
            <person name="Hinrichs A.S."/>
            <person name="Holmes I."/>
            <person name="Hoskins R.A."/>
            <person name="Hubisz M.J."/>
            <person name="Hultmark D."/>
            <person name="Huntley M.A."/>
            <person name="Jaffe D.B."/>
            <person name="Jagadeeshan S."/>
            <person name="Jeck W.R."/>
            <person name="Johnson J."/>
            <person name="Jones C.D."/>
            <person name="Jordan W.C."/>
            <person name="Karpen G.H."/>
            <person name="Kataoka E."/>
            <person name="Keightley P.D."/>
            <person name="Kheradpour P."/>
            <person name="Kirkness E.F."/>
            <person name="Koerich L.B."/>
            <person name="Kristiansen K."/>
            <person name="Kudrna D."/>
            <person name="Kulathinal R.J."/>
            <person name="Kumar S."/>
            <person name="Kwok R."/>
            <person name="Lander E."/>
            <person name="Langley C.H."/>
            <person name="Lapoint R."/>
            <person name="Lazzaro B.P."/>
            <person name="Lee S.J."/>
            <person name="Levesque L."/>
            <person name="Li R."/>
            <person name="Lin C.F."/>
            <person name="Lin M.F."/>
            <person name="Lindblad-Toh K."/>
            <person name="Llopart A."/>
            <person name="Long M."/>
            <person name="Low L."/>
            <person name="Lozovsky E."/>
            <person name="Lu J."/>
            <person name="Luo M."/>
            <person name="Machado C.A."/>
            <person name="Makalowski W."/>
            <person name="Marzo M."/>
            <person name="Matsuda M."/>
            <person name="Matzkin L."/>
            <person name="McAllister B."/>
            <person name="McBride C.S."/>
            <person name="McKernan B."/>
            <person name="McKernan K."/>
            <person name="Mendez-Lago M."/>
            <person name="Minx P."/>
            <person name="Mollenhauer M.U."/>
            <person name="Montooth K."/>
            <person name="Mount S.M."/>
            <person name="Mu X."/>
            <person name="Myers E."/>
            <person name="Negre B."/>
            <person name="Newfeld S."/>
            <person name="Nielsen R."/>
            <person name="Noor M.A."/>
            <person name="O'Grady P."/>
            <person name="Pachter L."/>
            <person name="Papaceit M."/>
            <person name="Parisi M.J."/>
            <person name="Parisi M."/>
            <person name="Parts L."/>
            <person name="Pedersen J.S."/>
            <person name="Pesole G."/>
            <person name="Phillippy A.M."/>
            <person name="Ponting C.P."/>
            <person name="Pop M."/>
            <person name="Porcelli D."/>
            <person name="Powell J.R."/>
            <person name="Prohaska S."/>
            <person name="Pruitt K."/>
            <person name="Puig M."/>
            <person name="Quesneville H."/>
            <person name="Ram K.R."/>
            <person name="Rand D."/>
            <person name="Rasmussen M.D."/>
            <person name="Reed L.K."/>
            <person name="Reenan R."/>
            <person name="Reily A."/>
            <person name="Remington K.A."/>
            <person name="Rieger T.T."/>
            <person name="Ritchie M.G."/>
            <person name="Robin C."/>
            <person name="Rogers Y.H."/>
            <person name="Rohde C."/>
            <person name="Rozas J."/>
            <person name="Rubenfield M.J."/>
            <person name="Ruiz A."/>
            <person name="Russo S."/>
            <person name="Salzberg S.L."/>
            <person name="Sanchez-Gracia A."/>
            <person name="Saranga D.J."/>
            <person name="Sato H."/>
            <person name="Schaeffer S.W."/>
            <person name="Schatz M.C."/>
            <person name="Schlenke T."/>
            <person name="Schwartz R."/>
            <person name="Segarra C."/>
            <person name="Singh R.S."/>
            <person name="Sirot L."/>
            <person name="Sirota M."/>
            <person name="Sisneros N.B."/>
            <person name="Smith C.D."/>
            <person name="Smith T.F."/>
            <person name="Spieth J."/>
            <person name="Stage D.E."/>
            <person name="Stark A."/>
            <person name="Stephan W."/>
            <person name="Strausberg R.L."/>
            <person name="Strempel S."/>
            <person name="Sturgill D."/>
            <person name="Sutton G."/>
            <person name="Sutton G.G."/>
            <person name="Tao W."/>
            <person name="Teichmann S."/>
            <person name="Tobari Y.N."/>
            <person name="Tomimura Y."/>
            <person name="Tsolas J.M."/>
            <person name="Valente V.L."/>
            <person name="Venter E."/>
            <person name="Venter J.C."/>
            <person name="Vicario S."/>
            <person name="Vieira F.G."/>
            <person name="Vilella A.J."/>
            <person name="Villasante A."/>
            <person name="Walenz B."/>
            <person name="Wang J."/>
            <person name="Wasserman M."/>
            <person name="Watts T."/>
            <person name="Wilson D."/>
            <person name="Wilson R.K."/>
            <person name="Wing R.A."/>
            <person name="Wolfner M.F."/>
            <person name="Wong A."/>
            <person name="Wong G.K."/>
            <person name="Wu C.I."/>
            <person name="Wu G."/>
            <person name="Yamamoto D."/>
            <person name="Yang H.P."/>
            <person name="Yang S.P."/>
            <person name="Yorke J.A."/>
            <person name="Yoshida K."/>
            <person name="Zdobnov E."/>
            <person name="Zhang P."/>
            <person name="Zhang Y."/>
            <person name="Zimin A.V."/>
            <person name="Baldwin J."/>
            <person name="Abdouelleil A."/>
            <person name="Abdulkadir J."/>
            <person name="Abebe A."/>
            <person name="Abera B."/>
            <person name="Abreu J."/>
            <person name="Acer S.C."/>
            <person name="Aftuck L."/>
            <person name="Alexander A."/>
            <person name="An P."/>
            <person name="Anderson E."/>
            <person name="Anderson S."/>
            <person name="Arachi H."/>
            <person name="Azer M."/>
            <person name="Bachantsang P."/>
            <person name="Barry A."/>
            <person name="Bayul T."/>
            <person name="Berlin A."/>
            <person name="Bessette D."/>
            <person name="Bloom T."/>
            <person name="Blye J."/>
            <person name="Boguslavskiy L."/>
            <person name="Bonnet C."/>
            <person name="Boukhgalter B."/>
            <person name="Bourzgui I."/>
            <person name="Brown A."/>
            <person name="Cahill P."/>
            <person name="Channer S."/>
            <person name="Cheshatsang Y."/>
            <person name="Chuda L."/>
            <person name="Citroen M."/>
            <person name="Collymore A."/>
            <person name="Cooke P."/>
            <person name="Costello M."/>
            <person name="D'Aco K."/>
            <person name="Daza R."/>
            <person name="De Haan G."/>
            <person name="DeGray S."/>
            <person name="DeMaso C."/>
            <person name="Dhargay N."/>
            <person name="Dooley K."/>
            <person name="Dooley E."/>
            <person name="Doricent M."/>
            <person name="Dorje P."/>
            <person name="Dorjee K."/>
            <person name="Dupes A."/>
            <person name="Elong R."/>
            <person name="Falk J."/>
            <person name="Farina A."/>
            <person name="Faro S."/>
            <person name="Ferguson D."/>
            <person name="Fisher S."/>
            <person name="Foley C.D."/>
            <person name="Franke A."/>
            <person name="Friedrich D."/>
            <person name="Gadbois L."/>
            <person name="Gearin G."/>
            <person name="Gearin C.R."/>
            <person name="Giannoukos G."/>
            <person name="Goode T."/>
            <person name="Graham J."/>
            <person name="Grandbois E."/>
            <person name="Grewal S."/>
            <person name="Gyaltsen K."/>
            <person name="Hafez N."/>
            <person name="Hagos B."/>
            <person name="Hall J."/>
            <person name="Henson C."/>
            <person name="Hollinger A."/>
            <person name="Honan T."/>
            <person name="Huard M.D."/>
            <person name="Hughes L."/>
            <person name="Hurhula B."/>
            <person name="Husby M.E."/>
            <person name="Kamat A."/>
            <person name="Kanga B."/>
            <person name="Kashin S."/>
            <person name="Khazanovich D."/>
            <person name="Kisner P."/>
            <person name="Lance K."/>
            <person name="Lara M."/>
            <person name="Lee W."/>
            <person name="Lennon N."/>
            <person name="Letendre F."/>
            <person name="LeVine R."/>
            <person name="Lipovsky A."/>
            <person name="Liu X."/>
            <person name="Liu J."/>
            <person name="Liu S."/>
            <person name="Lokyitsang T."/>
            <person name="Lokyitsang Y."/>
            <person name="Lubonja R."/>
            <person name="Lui A."/>
            <person name="MacDonald P."/>
            <person name="Magnisalis V."/>
            <person name="Maru K."/>
            <person name="Matthews C."/>
            <person name="McCusker W."/>
            <person name="McDonough S."/>
            <person name="Mehta T."/>
            <person name="Meldrim J."/>
            <person name="Meneus L."/>
            <person name="Mihai O."/>
            <person name="Mihalev A."/>
            <person name="Mihova T."/>
            <person name="Mittelman R."/>
            <person name="Mlenga V."/>
            <person name="Montmayeur A."/>
            <person name="Mulrain L."/>
            <person name="Navidi A."/>
            <person name="Naylor J."/>
            <person name="Negash T."/>
            <person name="Nguyen T."/>
            <person name="Nguyen N."/>
            <person name="Nicol R."/>
            <person name="Norbu C."/>
            <person name="Norbu N."/>
            <person name="Novod N."/>
            <person name="O'Neill B."/>
            <person name="Osman S."/>
            <person name="Markiewicz E."/>
            <person name="Oyono O.L."/>
            <person name="Patti C."/>
            <person name="Phunkhang P."/>
            <person name="Pierre F."/>
            <person name="Priest M."/>
            <person name="Raghuraman S."/>
            <person name="Rege F."/>
            <person name="Reyes R."/>
            <person name="Rise C."/>
            <person name="Rogov P."/>
            <person name="Ross K."/>
            <person name="Ryan E."/>
            <person name="Settipalli S."/>
            <person name="Shea T."/>
            <person name="Sherpa N."/>
            <person name="Shi L."/>
            <person name="Shih D."/>
            <person name="Sparrow T."/>
            <person name="Spaulding J."/>
            <person name="Stalker J."/>
            <person name="Stange-Thomann N."/>
            <person name="Stavropoulos S."/>
            <person name="Stone C."/>
            <person name="Strader C."/>
            <person name="Tesfaye S."/>
            <person name="Thomson T."/>
            <person name="Thoulutsang Y."/>
            <person name="Thoulutsang D."/>
            <person name="Topham K."/>
            <person name="Topping I."/>
            <person name="Tsamla T."/>
            <person name="Vassiliev H."/>
            <person name="Vo A."/>
            <person name="Wangchuk T."/>
            <person name="Wangdi T."/>
            <person name="Weiand M."/>
            <person name="Wilkinson J."/>
            <person name="Wilson A."/>
            <person name="Yadav S."/>
            <person name="Young G."/>
            <person name="Yu Q."/>
            <person name="Zembek L."/>
            <person name="Zhong D."/>
            <person name="Zimmer A."/>
            <person name="Zwirko Z."/>
            <person name="Jaffe D.B."/>
            <person name="Alvarez P."/>
            <person name="Brockman W."/>
            <person name="Butler J."/>
            <person name="Chin C."/>
            <person name="Gnerre S."/>
            <person name="Grabherr M."/>
            <person name="Kleber M."/>
            <person name="Mauceli E."/>
            <person name="MacCallum I."/>
        </authorList>
    </citation>
    <scope>NUCLEOTIDE SEQUENCE [LARGE SCALE GENOMIC DNA]</scope>
    <source>
        <strain evidence="4">Tai18E2 / Tucson 14021-0261.01</strain>
    </source>
</reference>
<reference evidence="3 4" key="2">
    <citation type="journal article" date="2007" name="PLoS Biol.">
        <title>Principles of genome evolution in the Drosophila melanogaster species group.</title>
        <authorList>
            <person name="Ranz J.M."/>
            <person name="Maurin D."/>
            <person name="Chan Y.S."/>
            <person name="von Grotthuss M."/>
            <person name="Hillier L.W."/>
            <person name="Roote J."/>
            <person name="Ashburner M."/>
            <person name="Bergman C.M."/>
        </authorList>
    </citation>
    <scope>NUCLEOTIDE SEQUENCE [LARGE SCALE GENOMIC DNA]</scope>
    <source>
        <strain evidence="4">Tai18E2 / Tucson 14021-0261.01</strain>
    </source>
</reference>
<dbReference type="HOGENOM" id="CLU_056622_0_0_1"/>
<name>B4PA18_DROYA</name>
<feature type="compositionally biased region" description="Polar residues" evidence="1">
    <location>
        <begin position="349"/>
        <end position="366"/>
    </location>
</feature>
<dbReference type="PhylomeDB" id="B4PA18"/>
<gene>
    <name evidence="3" type="primary">Dyak\GE12140</name>
    <name evidence="3" type="synonym">dyak_GLEANR_12419</name>
    <name evidence="3" type="synonym">GE12140</name>
    <name evidence="3" type="ORF">Dyak_GE12140</name>
</gene>
<organism evidence="3 4">
    <name type="scientific">Drosophila yakuba</name>
    <name type="common">Fruit fly</name>
    <dbReference type="NCBI Taxonomy" id="7245"/>
    <lineage>
        <taxon>Eukaryota</taxon>
        <taxon>Metazoa</taxon>
        <taxon>Ecdysozoa</taxon>
        <taxon>Arthropoda</taxon>
        <taxon>Hexapoda</taxon>
        <taxon>Insecta</taxon>
        <taxon>Pterygota</taxon>
        <taxon>Neoptera</taxon>
        <taxon>Endopterygota</taxon>
        <taxon>Diptera</taxon>
        <taxon>Brachycera</taxon>
        <taxon>Muscomorpha</taxon>
        <taxon>Ephydroidea</taxon>
        <taxon>Drosophilidae</taxon>
        <taxon>Drosophila</taxon>
        <taxon>Sophophora</taxon>
    </lineage>
</organism>
<protein>
    <submittedName>
        <fullName evidence="3">Uncharacterized protein</fullName>
    </submittedName>
</protein>
<evidence type="ECO:0000313" key="4">
    <source>
        <dbReference type="Proteomes" id="UP000002282"/>
    </source>
</evidence>
<accession>B4PA18</accession>
<feature type="chain" id="PRO_5002818551" evidence="2">
    <location>
        <begin position="20"/>
        <end position="439"/>
    </location>
</feature>
<feature type="region of interest" description="Disordered" evidence="1">
    <location>
        <begin position="220"/>
        <end position="399"/>
    </location>
</feature>
<dbReference type="AlphaFoldDB" id="B4PA18"/>
<keyword evidence="4" id="KW-1185">Reference proteome</keyword>
<sequence length="439" mass="48763">MKLPLLLLLIQSCALVARATPARHWRRAPTHGVFNVDVYAYNKPRMNLVRRQAIESRSTQDAPPLDHMLQQISHHSRRSTEQRSHYRNLDEDMEVLPMPIAVQEQPSELNKTIESPAINMQLMPLQMNTAMHARENLYSNEFHVQSVGTKKIVQLNTLTIDHERKPVDEEVMTQKQQEQEQQVQQEPLKMKLTLPELAENNAEAAEVLPARNKVKEVNAAGTAPAGEPVTSVKKPMAPSETIIDKPSTGMQQVVSPTTAENADDTGTMAQSGKRKKDEPKGRPPRPKSKRKQKPTGGAPASNETEIKMTANRVVTASLPGALRPETPETNPIRGPGTGPLNAKQPTKELATQSLSPEISTHRPLTTKSGGKGKGKGKGKDKRRQGSQRRPAIAGAMEEEIETTTNWWQILPYTEIRKFLNTIYDTIADDGDDERATVDV</sequence>
<feature type="compositionally biased region" description="Basic residues" evidence="1">
    <location>
        <begin position="282"/>
        <end position="293"/>
    </location>
</feature>
<keyword evidence="2" id="KW-0732">Signal</keyword>
<dbReference type="OMA" id="INMQLMP"/>
<feature type="signal peptide" evidence="2">
    <location>
        <begin position="1"/>
        <end position="19"/>
    </location>
</feature>
<dbReference type="eggNOG" id="ENOG502SWQX">
    <property type="taxonomic scope" value="Eukaryota"/>
</dbReference>
<dbReference type="OrthoDB" id="7869492at2759"/>
<evidence type="ECO:0000256" key="2">
    <source>
        <dbReference type="SAM" id="SignalP"/>
    </source>
</evidence>
<feature type="compositionally biased region" description="Basic residues" evidence="1">
    <location>
        <begin position="370"/>
        <end position="386"/>
    </location>
</feature>
<dbReference type="EMBL" id="CM000158">
    <property type="protein sequence ID" value="EDW91349.1"/>
    <property type="molecule type" value="Genomic_DNA"/>
</dbReference>
<evidence type="ECO:0000256" key="1">
    <source>
        <dbReference type="SAM" id="MobiDB-lite"/>
    </source>
</evidence>
<dbReference type="KEGG" id="dya:Dyak_GE12140"/>
<evidence type="ECO:0000313" key="3">
    <source>
        <dbReference type="EMBL" id="EDW91349.1"/>
    </source>
</evidence>
<dbReference type="Proteomes" id="UP000002282">
    <property type="component" value="Chromosome 2R"/>
</dbReference>
<feature type="compositionally biased region" description="Polar residues" evidence="1">
    <location>
        <begin position="248"/>
        <end position="260"/>
    </location>
</feature>
<proteinExistence type="predicted"/>